<keyword evidence="4" id="KW-1185">Reference proteome</keyword>
<evidence type="ECO:0000313" key="4">
    <source>
        <dbReference type="Proteomes" id="UP001162483"/>
    </source>
</evidence>
<feature type="transmembrane region" description="Helical" evidence="2">
    <location>
        <begin position="12"/>
        <end position="29"/>
    </location>
</feature>
<organism evidence="3 4">
    <name type="scientific">Staurois parvus</name>
    <dbReference type="NCBI Taxonomy" id="386267"/>
    <lineage>
        <taxon>Eukaryota</taxon>
        <taxon>Metazoa</taxon>
        <taxon>Chordata</taxon>
        <taxon>Craniata</taxon>
        <taxon>Vertebrata</taxon>
        <taxon>Euteleostomi</taxon>
        <taxon>Amphibia</taxon>
        <taxon>Batrachia</taxon>
        <taxon>Anura</taxon>
        <taxon>Neobatrachia</taxon>
        <taxon>Ranoidea</taxon>
        <taxon>Ranidae</taxon>
        <taxon>Staurois</taxon>
    </lineage>
</organism>
<reference evidence="3" key="1">
    <citation type="submission" date="2023-05" db="EMBL/GenBank/DDBJ databases">
        <authorList>
            <person name="Stuckert A."/>
        </authorList>
    </citation>
    <scope>NUCLEOTIDE SEQUENCE</scope>
</reference>
<evidence type="ECO:0000256" key="1">
    <source>
        <dbReference type="SAM" id="MobiDB-lite"/>
    </source>
</evidence>
<gene>
    <name evidence="3" type="ORF">SPARVUS_LOCUS3396731</name>
</gene>
<keyword evidence="2" id="KW-1133">Transmembrane helix</keyword>
<accession>A0ABN9BPT2</accession>
<dbReference type="EMBL" id="CATNWA010005279">
    <property type="protein sequence ID" value="CAI9549719.1"/>
    <property type="molecule type" value="Genomic_DNA"/>
</dbReference>
<protein>
    <submittedName>
        <fullName evidence="3">Uncharacterized protein</fullName>
    </submittedName>
</protein>
<name>A0ABN9BPT2_9NEOB</name>
<sequence>MYVKWFDTGMLYYVILVILVNATFCHFQISAVPSPVRPDVAGDGTQKTDAGIRRITLPGTLQEGHSGSAGQGKRRTDPGAAPHGKPECSSGLPLVVLKLYPELHSGIPPGRLHDHDGVDLLKPKSAKSGATLHRNQSASRFYCQSVTEQGELRS</sequence>
<dbReference type="Proteomes" id="UP001162483">
    <property type="component" value="Unassembled WGS sequence"/>
</dbReference>
<keyword evidence="2" id="KW-0472">Membrane</keyword>
<comment type="caution">
    <text evidence="3">The sequence shown here is derived from an EMBL/GenBank/DDBJ whole genome shotgun (WGS) entry which is preliminary data.</text>
</comment>
<feature type="region of interest" description="Disordered" evidence="1">
    <location>
        <begin position="54"/>
        <end position="90"/>
    </location>
</feature>
<keyword evidence="2" id="KW-0812">Transmembrane</keyword>
<evidence type="ECO:0000313" key="3">
    <source>
        <dbReference type="EMBL" id="CAI9549719.1"/>
    </source>
</evidence>
<proteinExistence type="predicted"/>
<evidence type="ECO:0000256" key="2">
    <source>
        <dbReference type="SAM" id="Phobius"/>
    </source>
</evidence>